<sequence length="108" mass="12066">MTLIKRVKDRSIKILLGKDSVPRGLFELRNYSRHYKSINFKVGKTDGGFVAVSTNFRYGSIITSGKSAGELDKNIKDAIMTAFEIPSAYAKEADIKRVGQVKKEYAFA</sequence>
<name>A0A1F8DV38_9BACT</name>
<accession>A0A1F8DV38</accession>
<comment type="caution">
    <text evidence="1">The sequence shown here is derived from an EMBL/GenBank/DDBJ whole genome shotgun (WGS) entry which is preliminary data.</text>
</comment>
<protein>
    <submittedName>
        <fullName evidence="1">Uncharacterized protein</fullName>
    </submittedName>
</protein>
<dbReference type="AlphaFoldDB" id="A0A1F8DV38"/>
<dbReference type="EMBL" id="MGIT01000006">
    <property type="protein sequence ID" value="OGM92477.1"/>
    <property type="molecule type" value="Genomic_DNA"/>
</dbReference>
<gene>
    <name evidence="1" type="ORF">A2372_00325</name>
</gene>
<evidence type="ECO:0000313" key="1">
    <source>
        <dbReference type="EMBL" id="OGM92477.1"/>
    </source>
</evidence>
<organism evidence="1 2">
    <name type="scientific">Candidatus Wolfebacteria bacterium RIFOXYB1_FULL_54_12</name>
    <dbReference type="NCBI Taxonomy" id="1802559"/>
    <lineage>
        <taxon>Bacteria</taxon>
        <taxon>Candidatus Wolfeibacteriota</taxon>
    </lineage>
</organism>
<reference evidence="1 2" key="1">
    <citation type="journal article" date="2016" name="Nat. Commun.">
        <title>Thousands of microbial genomes shed light on interconnected biogeochemical processes in an aquifer system.</title>
        <authorList>
            <person name="Anantharaman K."/>
            <person name="Brown C.T."/>
            <person name="Hug L.A."/>
            <person name="Sharon I."/>
            <person name="Castelle C.J."/>
            <person name="Probst A.J."/>
            <person name="Thomas B.C."/>
            <person name="Singh A."/>
            <person name="Wilkins M.J."/>
            <person name="Karaoz U."/>
            <person name="Brodie E.L."/>
            <person name="Williams K.H."/>
            <person name="Hubbard S.S."/>
            <person name="Banfield J.F."/>
        </authorList>
    </citation>
    <scope>NUCLEOTIDE SEQUENCE [LARGE SCALE GENOMIC DNA]</scope>
</reference>
<evidence type="ECO:0000313" key="2">
    <source>
        <dbReference type="Proteomes" id="UP000176422"/>
    </source>
</evidence>
<proteinExistence type="predicted"/>
<dbReference type="Proteomes" id="UP000176422">
    <property type="component" value="Unassembled WGS sequence"/>
</dbReference>